<accession>A0A3B3C6Z9</accession>
<dbReference type="PaxDb" id="30732-ENSOMEP00000013073"/>
<evidence type="ECO:0000256" key="1">
    <source>
        <dbReference type="SAM" id="MobiDB-lite"/>
    </source>
</evidence>
<reference evidence="2" key="1">
    <citation type="submission" date="2025-08" db="UniProtKB">
        <authorList>
            <consortium name="Ensembl"/>
        </authorList>
    </citation>
    <scope>IDENTIFICATION</scope>
</reference>
<evidence type="ECO:0000313" key="2">
    <source>
        <dbReference type="Ensembl" id="ENSOMEP00000013073.1"/>
    </source>
</evidence>
<dbReference type="Proteomes" id="UP000261560">
    <property type="component" value="Unplaced"/>
</dbReference>
<protein>
    <submittedName>
        <fullName evidence="2">Uncharacterized protein</fullName>
    </submittedName>
</protein>
<proteinExistence type="predicted"/>
<keyword evidence="3" id="KW-1185">Reference proteome</keyword>
<sequence length="158" mass="17336">MFLPRVIVELAVLPKLGLVLTFTVIPVRHVHDHHEGGAGHENELQGPQANVGDGEEVVVADVGTARLLGVAVKVLLVVPPHPLGCHHIHHHPEDEHHRQPQPPKRSGVLVDPTEESLEGLPVHLLELWISACLNHQHNMLVLAEPFLHTVQSNQGIKD</sequence>
<dbReference type="STRING" id="30732.ENSOMEP00000013073"/>
<dbReference type="Ensembl" id="ENSOMET00000020616.1">
    <property type="protein sequence ID" value="ENSOMEP00000013073.1"/>
    <property type="gene ID" value="ENSOMEG00000014524.1"/>
</dbReference>
<dbReference type="AlphaFoldDB" id="A0A3B3C6Z9"/>
<name>A0A3B3C6Z9_ORYME</name>
<dbReference type="GeneTree" id="ENSGT01120000272035"/>
<dbReference type="OMA" id="WISACLN"/>
<evidence type="ECO:0000313" key="3">
    <source>
        <dbReference type="Proteomes" id="UP000261560"/>
    </source>
</evidence>
<feature type="region of interest" description="Disordered" evidence="1">
    <location>
        <begin position="87"/>
        <end position="108"/>
    </location>
</feature>
<organism evidence="2 3">
    <name type="scientific">Oryzias melastigma</name>
    <name type="common">Marine medaka</name>
    <dbReference type="NCBI Taxonomy" id="30732"/>
    <lineage>
        <taxon>Eukaryota</taxon>
        <taxon>Metazoa</taxon>
        <taxon>Chordata</taxon>
        <taxon>Craniata</taxon>
        <taxon>Vertebrata</taxon>
        <taxon>Euteleostomi</taxon>
        <taxon>Actinopterygii</taxon>
        <taxon>Neopterygii</taxon>
        <taxon>Teleostei</taxon>
        <taxon>Neoteleostei</taxon>
        <taxon>Acanthomorphata</taxon>
        <taxon>Ovalentaria</taxon>
        <taxon>Atherinomorphae</taxon>
        <taxon>Beloniformes</taxon>
        <taxon>Adrianichthyidae</taxon>
        <taxon>Oryziinae</taxon>
        <taxon>Oryzias</taxon>
    </lineage>
</organism>
<reference evidence="2" key="2">
    <citation type="submission" date="2025-09" db="UniProtKB">
        <authorList>
            <consortium name="Ensembl"/>
        </authorList>
    </citation>
    <scope>IDENTIFICATION</scope>
</reference>